<dbReference type="Gene3D" id="1.10.287.110">
    <property type="entry name" value="DnaJ domain"/>
    <property type="match status" value="1"/>
</dbReference>
<feature type="compositionally biased region" description="Basic and acidic residues" evidence="2">
    <location>
        <begin position="244"/>
        <end position="260"/>
    </location>
</feature>
<dbReference type="InterPro" id="IPR036869">
    <property type="entry name" value="J_dom_sf"/>
</dbReference>
<keyword evidence="1" id="KW-0863">Zinc-finger</keyword>
<feature type="compositionally biased region" description="Basic residues" evidence="2">
    <location>
        <begin position="498"/>
        <end position="509"/>
    </location>
</feature>
<keyword evidence="1" id="KW-0479">Metal-binding</keyword>
<dbReference type="GO" id="GO:0008270">
    <property type="term" value="F:zinc ion binding"/>
    <property type="evidence" value="ECO:0007669"/>
    <property type="project" value="UniProtKB-KW"/>
</dbReference>
<gene>
    <name evidence="5" type="ORF">HETSPECPRED_006734</name>
</gene>
<feature type="region of interest" description="Disordered" evidence="2">
    <location>
        <begin position="242"/>
        <end position="325"/>
    </location>
</feature>
<accession>A0A8H3FRG7</accession>
<sequence>MPSSSTRLPDKCPLPSCGISFRKYEERFKAELISEHNDFFHWLVYCAPCGELFDSPADLTAHSDTHHPFCLLCRRSFHSAAEREAHFVKNHQAVYCSECSHRRGDGIRCLCDVAKEINESLRKSGKSGHRSRDEGDFHPDKFHHSAGINSSYRGSSTGEYHTYYSSFGAGDSYKSNWDYRDPSSKSKTKDSKSHHHGDSRHHGHSHHHPRSHHHGHSHSYEYTSGGYKYYTSTSYKYTNTGYDGARDSHDPSSSSDDDHPSGSYHRPSSTRSAPKPKAHDRGSSSNTGSSSSKPKPSDHSRSSSSSKPKPSEHPPTSTTPPTQDYYTLINIPPTATHDETLKAIKKARIANHPDRFMNKNLPPAELEKIVEKSKCIGQACDVLEDPSARRAYDAKLQRDRLYSRGSSARYESRYKPSSSSSSSRAGGSHSKPSSSSSGNGSHYEGYKSGFGNAGSKAGGKGSPLRNEYKPGSSRSSSGSSSRREGGSKKGSSGGEGGRRHHHHHHHSGRRLSDVDEEMTDV</sequence>
<feature type="domain" description="C2H2-type" evidence="4">
    <location>
        <begin position="44"/>
        <end position="66"/>
    </location>
</feature>
<dbReference type="Pfam" id="PF00226">
    <property type="entry name" value="DnaJ"/>
    <property type="match status" value="1"/>
</dbReference>
<name>A0A8H3FRG7_9LECA</name>
<dbReference type="OrthoDB" id="10250354at2759"/>
<feature type="region of interest" description="Disordered" evidence="2">
    <location>
        <begin position="178"/>
        <end position="220"/>
    </location>
</feature>
<evidence type="ECO:0000313" key="5">
    <source>
        <dbReference type="EMBL" id="CAF9928034.1"/>
    </source>
</evidence>
<dbReference type="SMART" id="SM00271">
    <property type="entry name" value="DnaJ"/>
    <property type="match status" value="1"/>
</dbReference>
<feature type="compositionally biased region" description="Basic and acidic residues" evidence="2">
    <location>
        <begin position="130"/>
        <end position="143"/>
    </location>
</feature>
<evidence type="ECO:0000256" key="1">
    <source>
        <dbReference type="PROSITE-ProRule" id="PRU00042"/>
    </source>
</evidence>
<feature type="domain" description="J" evidence="3">
    <location>
        <begin position="324"/>
        <end position="396"/>
    </location>
</feature>
<comment type="caution">
    <text evidence="5">The sequence shown here is derived from an EMBL/GenBank/DDBJ whole genome shotgun (WGS) entry which is preliminary data.</text>
</comment>
<evidence type="ECO:0008006" key="7">
    <source>
        <dbReference type="Google" id="ProtNLM"/>
    </source>
</evidence>
<feature type="compositionally biased region" description="Low complexity" evidence="2">
    <location>
        <begin position="471"/>
        <end position="480"/>
    </location>
</feature>
<dbReference type="InterPro" id="IPR001623">
    <property type="entry name" value="DnaJ_domain"/>
</dbReference>
<dbReference type="CDD" id="cd06257">
    <property type="entry name" value="DnaJ"/>
    <property type="match status" value="1"/>
</dbReference>
<feature type="compositionally biased region" description="Basic and acidic residues" evidence="2">
    <location>
        <begin position="178"/>
        <end position="191"/>
    </location>
</feature>
<reference evidence="5" key="1">
    <citation type="submission" date="2021-03" db="EMBL/GenBank/DDBJ databases">
        <authorList>
            <person name="Tagirdzhanova G."/>
        </authorList>
    </citation>
    <scope>NUCLEOTIDE SEQUENCE</scope>
</reference>
<dbReference type="AlphaFoldDB" id="A0A8H3FRG7"/>
<keyword evidence="1" id="KW-0862">Zinc</keyword>
<evidence type="ECO:0000259" key="3">
    <source>
        <dbReference type="PROSITE" id="PS50076"/>
    </source>
</evidence>
<evidence type="ECO:0000256" key="2">
    <source>
        <dbReference type="SAM" id="MobiDB-lite"/>
    </source>
</evidence>
<dbReference type="PROSITE" id="PS50076">
    <property type="entry name" value="DNAJ_2"/>
    <property type="match status" value="1"/>
</dbReference>
<dbReference type="Proteomes" id="UP000664521">
    <property type="component" value="Unassembled WGS sequence"/>
</dbReference>
<feature type="compositionally biased region" description="Low complexity" evidence="2">
    <location>
        <begin position="283"/>
        <end position="294"/>
    </location>
</feature>
<feature type="compositionally biased region" description="Low complexity" evidence="2">
    <location>
        <begin position="302"/>
        <end position="322"/>
    </location>
</feature>
<dbReference type="InterPro" id="IPR013087">
    <property type="entry name" value="Znf_C2H2_type"/>
</dbReference>
<evidence type="ECO:0000259" key="4">
    <source>
        <dbReference type="PROSITE" id="PS50157"/>
    </source>
</evidence>
<evidence type="ECO:0000313" key="6">
    <source>
        <dbReference type="Proteomes" id="UP000664521"/>
    </source>
</evidence>
<keyword evidence="6" id="KW-1185">Reference proteome</keyword>
<dbReference type="EMBL" id="CAJPDS010000046">
    <property type="protein sequence ID" value="CAF9928034.1"/>
    <property type="molecule type" value="Genomic_DNA"/>
</dbReference>
<feature type="compositionally biased region" description="Low complexity" evidence="2">
    <location>
        <begin position="415"/>
        <end position="455"/>
    </location>
</feature>
<dbReference type="PROSITE" id="PS50157">
    <property type="entry name" value="ZINC_FINGER_C2H2_2"/>
    <property type="match status" value="1"/>
</dbReference>
<feature type="region of interest" description="Disordered" evidence="2">
    <location>
        <begin position="121"/>
        <end position="151"/>
    </location>
</feature>
<feature type="compositionally biased region" description="Basic residues" evidence="2">
    <location>
        <begin position="192"/>
        <end position="217"/>
    </location>
</feature>
<organism evidence="5 6">
    <name type="scientific">Heterodermia speciosa</name>
    <dbReference type="NCBI Taxonomy" id="116794"/>
    <lineage>
        <taxon>Eukaryota</taxon>
        <taxon>Fungi</taxon>
        <taxon>Dikarya</taxon>
        <taxon>Ascomycota</taxon>
        <taxon>Pezizomycotina</taxon>
        <taxon>Lecanoromycetes</taxon>
        <taxon>OSLEUM clade</taxon>
        <taxon>Lecanoromycetidae</taxon>
        <taxon>Caliciales</taxon>
        <taxon>Physciaceae</taxon>
        <taxon>Heterodermia</taxon>
    </lineage>
</organism>
<protein>
    <recommendedName>
        <fullName evidence="7">J domain-containing protein</fullName>
    </recommendedName>
</protein>
<dbReference type="SUPFAM" id="SSF46565">
    <property type="entry name" value="Chaperone J-domain"/>
    <property type="match status" value="1"/>
</dbReference>
<feature type="region of interest" description="Disordered" evidence="2">
    <location>
        <begin position="403"/>
        <end position="521"/>
    </location>
</feature>
<proteinExistence type="predicted"/>